<organism evidence="1 2">
    <name type="scientific">Acinetobacter lactucae</name>
    <dbReference type="NCBI Taxonomy" id="1785128"/>
    <lineage>
        <taxon>Bacteria</taxon>
        <taxon>Pseudomonadati</taxon>
        <taxon>Pseudomonadota</taxon>
        <taxon>Gammaproteobacteria</taxon>
        <taxon>Moraxellales</taxon>
        <taxon>Moraxellaceae</taxon>
        <taxon>Acinetobacter</taxon>
        <taxon>Acinetobacter calcoaceticus/baumannii complex</taxon>
    </lineage>
</organism>
<protein>
    <submittedName>
        <fullName evidence="1">SIR2 family protein</fullName>
    </submittedName>
</protein>
<name>A0ABS1AFA9_9GAMM</name>
<keyword evidence="2" id="KW-1185">Reference proteome</keyword>
<dbReference type="Gene3D" id="3.40.50.1220">
    <property type="entry name" value="TPP-binding domain"/>
    <property type="match status" value="1"/>
</dbReference>
<gene>
    <name evidence="1" type="ORF">I6M64_04690</name>
</gene>
<dbReference type="Pfam" id="PF13289">
    <property type="entry name" value="SIR2_2"/>
    <property type="match status" value="1"/>
</dbReference>
<dbReference type="Proteomes" id="UP000808699">
    <property type="component" value="Unassembled WGS sequence"/>
</dbReference>
<dbReference type="EMBL" id="JADWNO010000002">
    <property type="protein sequence ID" value="MBJ8436621.1"/>
    <property type="molecule type" value="Genomic_DNA"/>
</dbReference>
<proteinExistence type="predicted"/>
<evidence type="ECO:0000313" key="2">
    <source>
        <dbReference type="Proteomes" id="UP000808699"/>
    </source>
</evidence>
<accession>A0ABS1AFA9</accession>
<comment type="caution">
    <text evidence="1">The sequence shown here is derived from an EMBL/GenBank/DDBJ whole genome shotgun (WGS) entry which is preliminary data.</text>
</comment>
<dbReference type="RefSeq" id="WP_200042815.1">
    <property type="nucleotide sequence ID" value="NZ_JADWNO010000002.1"/>
</dbReference>
<dbReference type="InterPro" id="IPR029035">
    <property type="entry name" value="DHS-like_NAD/FAD-binding_dom"/>
</dbReference>
<reference evidence="1 2" key="1">
    <citation type="submission" date="2020-11" db="EMBL/GenBank/DDBJ databases">
        <title>Enhanced detection system for hospital associated transmission using whole genome sequencing surveillance.</title>
        <authorList>
            <person name="Harrison L.H."/>
            <person name="Van Tyne D."/>
            <person name="Marsh J.W."/>
            <person name="Griffith M.P."/>
            <person name="Snyder D.J."/>
            <person name="Cooper V.S."/>
            <person name="Mustapha M."/>
        </authorList>
    </citation>
    <scope>NUCLEOTIDE SEQUENCE [LARGE SCALE GENOMIC DNA]</scope>
    <source>
        <strain evidence="1 2">ACIN00241</strain>
    </source>
</reference>
<sequence length="1261" mass="147939">MRFTKTGPNIPNELIEAQKKGELLFFCGAGVSVPAGLPTFYSLTKQVAERLHALDDENSEISKLLFNYQFDRTFTALKRTYGNEIVDSILLNELKLTKTPLLTNHENLLKLSINEEKKPFLITTNFDLLFEKVDRRIKSFVPPYLPDLQSKDPLSGIVYLHGKWIDPKKNEPNNLIISSQDFGSAYLSHGWATRFLSNLLTRRTVVLIGYSGDDTLVRYLLEGLNSENVNSKNRIYAFERGEQSKIDKKWSQLGAVGISYPDHDDLWNTIAEWAKYAGDEDKWKQHIFELSQKSPKDLEAFERGQVTNFISTQKGANKFQLFEPAPSAEWIYVFDKYIRLGKYKKVKDETGHEYLFDPINLYGIDTDPIRSEIELAPRHLQNDIGEDFIDNITIDTSSNLRERISNLRYKNVFEINSRVTTLIRWFVKVIEQPAAIWWIANQNTLHPSMIREIEERISSESVSFTDNQLTFLKRIILGHKLLERQPTIDWYQLKFLVEKNNGIFNDSNLRDLESLLEPTLKVDHNFSNPPYLNTVEDTELNIRFKIQFIGFNHDSIDVNDSSLIDVIDIIIKSLIKYLNLLKFSQNSISSFLNFDYPAINLENFDSEMKNTYENIGKIIVWLSYLINKQLQINEKEIHKISEEFPRDDSFIFNRLRLFIWTYSQNLKKYDIGKNIESFSNDLFWSSFLESEIFKFISRQWDNISQKDRLKIEKKIIKFYPYSNYYEKDRFEQSKIYHIGRLLNKINNTKIGLSESAKNYLLEIKSSDQWKESFLDNEPSISGVISGWVQTNTSIDMLNLRTIKESTKLFNEIKQIETDRSIMFEKKRPFIGLIEKDISYVLELLLKELKVGNTREDFWKQLFENTPENISTEEKLIIANAILLLPPEVIFSCRFCLSRWINEKLVYACISDQALFWQIWDYVFNTLNSIGVDATESSFREIRDGEIIKKAQITLDHALNSPIGNLIDAIFTTFNSWKLEPRNCKKNYLSRFEVALGSTGEGADHAAVMIAYRFNFIFYYYKKWAEIYLSKFLNTDSLLSEPIWYGIMLNTPSKKAVLFLKPYVLALFKNKPKWLINENIKNNLANYIIILSYWSYKNTKYYSDIELRNLIRYFDNDMLSHSLWMLNQIITKEKNWSSFGKYFIKNIWPKEISFQTSMASERLLNLILETSNNEFIDICNHIMPYLGKIDTGSLFLFRLLKEDKVFLLEKYPEEILLLLDKVIGSRIEHYDHYLKKILDKLILVKPTIKNHSSWRRLKEIAG</sequence>
<evidence type="ECO:0000313" key="1">
    <source>
        <dbReference type="EMBL" id="MBJ8436621.1"/>
    </source>
</evidence>
<dbReference type="SUPFAM" id="SSF52467">
    <property type="entry name" value="DHS-like NAD/FAD-binding domain"/>
    <property type="match status" value="1"/>
</dbReference>